<evidence type="ECO:0000313" key="3">
    <source>
        <dbReference type="Proteomes" id="UP001501475"/>
    </source>
</evidence>
<feature type="chain" id="PRO_5047200695" evidence="1">
    <location>
        <begin position="37"/>
        <end position="117"/>
    </location>
</feature>
<organism evidence="2 3">
    <name type="scientific">Nostocoides vanveenii</name>
    <dbReference type="NCBI Taxonomy" id="330835"/>
    <lineage>
        <taxon>Bacteria</taxon>
        <taxon>Bacillati</taxon>
        <taxon>Actinomycetota</taxon>
        <taxon>Actinomycetes</taxon>
        <taxon>Micrococcales</taxon>
        <taxon>Intrasporangiaceae</taxon>
        <taxon>Nostocoides</taxon>
    </lineage>
</organism>
<gene>
    <name evidence="2" type="ORF">GCM10009810_27230</name>
</gene>
<sequence>MRRAPQSRSLARRPLGVLAGSSALALFAVTAAPAGAAGSSYVALGDSYSSGVGTRTYINDGHVLRPLGLRLPEPDRQRKGLRAQLPRVLRGDRGRRHEHATVRADDEHGICHDVGGR</sequence>
<evidence type="ECO:0000313" key="2">
    <source>
        <dbReference type="EMBL" id="GAA1767029.1"/>
    </source>
</evidence>
<keyword evidence="1" id="KW-0732">Signal</keyword>
<accession>A0ABP4X3N1</accession>
<comment type="caution">
    <text evidence="2">The sequence shown here is derived from an EMBL/GenBank/DDBJ whole genome shotgun (WGS) entry which is preliminary data.</text>
</comment>
<reference evidence="3" key="1">
    <citation type="journal article" date="2019" name="Int. J. Syst. Evol. Microbiol.">
        <title>The Global Catalogue of Microorganisms (GCM) 10K type strain sequencing project: providing services to taxonomists for standard genome sequencing and annotation.</title>
        <authorList>
            <consortium name="The Broad Institute Genomics Platform"/>
            <consortium name="The Broad Institute Genome Sequencing Center for Infectious Disease"/>
            <person name="Wu L."/>
            <person name="Ma J."/>
        </authorList>
    </citation>
    <scope>NUCLEOTIDE SEQUENCE [LARGE SCALE GENOMIC DNA]</scope>
    <source>
        <strain evidence="3">JCM 15591</strain>
    </source>
</reference>
<evidence type="ECO:0000256" key="1">
    <source>
        <dbReference type="SAM" id="SignalP"/>
    </source>
</evidence>
<protein>
    <submittedName>
        <fullName evidence="2">Uncharacterized protein</fullName>
    </submittedName>
</protein>
<feature type="signal peptide" evidence="1">
    <location>
        <begin position="1"/>
        <end position="36"/>
    </location>
</feature>
<keyword evidence="3" id="KW-1185">Reference proteome</keyword>
<proteinExistence type="predicted"/>
<dbReference type="Proteomes" id="UP001501475">
    <property type="component" value="Unassembled WGS sequence"/>
</dbReference>
<name>A0ABP4X3N1_9MICO</name>
<dbReference type="EMBL" id="BAAAPN010000057">
    <property type="protein sequence ID" value="GAA1767029.1"/>
    <property type="molecule type" value="Genomic_DNA"/>
</dbReference>